<dbReference type="HOGENOM" id="CLU_005373_0_3_6"/>
<protein>
    <recommendedName>
        <fullName evidence="10">DNA 5'-3' helicase</fullName>
        <ecNumber evidence="10">5.6.2.3</ecNumber>
    </recommendedName>
</protein>
<organism evidence="14 15">
    <name type="scientific">Providencia stuartii (strain MRSN 2154)</name>
    <dbReference type="NCBI Taxonomy" id="1157951"/>
    <lineage>
        <taxon>Bacteria</taxon>
        <taxon>Pseudomonadati</taxon>
        <taxon>Pseudomonadota</taxon>
        <taxon>Gammaproteobacteria</taxon>
        <taxon>Enterobacterales</taxon>
        <taxon>Morganellaceae</taxon>
        <taxon>Providencia</taxon>
    </lineage>
</organism>
<dbReference type="SUPFAM" id="SSF52540">
    <property type="entry name" value="P-loop containing nucleoside triphosphate hydrolases"/>
    <property type="match status" value="1"/>
</dbReference>
<dbReference type="GO" id="GO:0043139">
    <property type="term" value="F:5'-3' DNA helicase activity"/>
    <property type="evidence" value="ECO:0007669"/>
    <property type="project" value="UniProtKB-EC"/>
</dbReference>
<dbReference type="GeneID" id="93519724"/>
<feature type="compositionally biased region" description="Polar residues" evidence="12">
    <location>
        <begin position="459"/>
        <end position="472"/>
    </location>
</feature>
<evidence type="ECO:0000313" key="15">
    <source>
        <dbReference type="Proteomes" id="UP000005012"/>
    </source>
</evidence>
<keyword evidence="7" id="KW-0067">ATP-binding</keyword>
<dbReference type="PANTHER" id="PTHR30153">
    <property type="entry name" value="REPLICATIVE DNA HELICASE DNAB"/>
    <property type="match status" value="1"/>
</dbReference>
<accession>A0A140NPY5</accession>
<dbReference type="Gene3D" id="3.40.50.300">
    <property type="entry name" value="P-loop containing nucleotide triphosphate hydrolases"/>
    <property type="match status" value="1"/>
</dbReference>
<dbReference type="SUPFAM" id="SSF48024">
    <property type="entry name" value="N-terminal domain of DnaB helicase"/>
    <property type="match status" value="1"/>
</dbReference>
<proteinExistence type="inferred from homology"/>
<evidence type="ECO:0000313" key="14">
    <source>
        <dbReference type="EMBL" id="AFH95549.1"/>
    </source>
</evidence>
<dbReference type="PANTHER" id="PTHR30153:SF2">
    <property type="entry name" value="REPLICATIVE DNA HELICASE"/>
    <property type="match status" value="1"/>
</dbReference>
<evidence type="ECO:0000256" key="5">
    <source>
        <dbReference type="ARBA" id="ARBA00022801"/>
    </source>
</evidence>
<evidence type="ECO:0000256" key="3">
    <source>
        <dbReference type="ARBA" id="ARBA00022705"/>
    </source>
</evidence>
<name>A0A140NPY5_PROSM</name>
<sequence length="472" mass="52570">MTNNYFVPPNSTEAEQAVLGGLMMSTDEDKRQYVISQIKPESFYQWSHNRIFAEIVKLIKSNYPTDVITVSDALTEAGDLDKVGGFAYVAELCKLPTAANIVNYARIVRDKAIQRYAINNLNTCVEMMLANDGLEVSNKLANVQQVISSVVEHAKTGKSKGLRPARDVVGDWVCEVERRFDDPKNAAGFTLGIESLDDLMAPKQALRGSLIVVGARPKMGKTAFYNRVATHFALNHRLPTLLFSLEMTDRGIIERMIAQEGGVSADIFYTGAHDDMEMARALARAEEIAESNMYIDSTPGVDLHHIIAECRKVKRVKGKVGLIAVDYLTLIKAAPAERRDIAYGDITTGLKNLAKEMDCVVLLLTQLNRKLEERADKRPTPADSRDTGQIEQDCDVWIGLYRDAVYNTNADKSLMEIILRLNRDGKTGTAYAQLVNSYIKNISQRDAEQLAFKGRENNRSYSQKGTQNTNAF</sequence>
<dbReference type="RefSeq" id="WP_014658123.1">
    <property type="nucleotide sequence ID" value="NC_017731.1"/>
</dbReference>
<dbReference type="GO" id="GO:0005829">
    <property type="term" value="C:cytosol"/>
    <property type="evidence" value="ECO:0007669"/>
    <property type="project" value="TreeGrafter"/>
</dbReference>
<dbReference type="GO" id="GO:0016787">
    <property type="term" value="F:hydrolase activity"/>
    <property type="evidence" value="ECO:0007669"/>
    <property type="project" value="UniProtKB-KW"/>
</dbReference>
<dbReference type="GO" id="GO:0006269">
    <property type="term" value="P:DNA replication, synthesis of primer"/>
    <property type="evidence" value="ECO:0007669"/>
    <property type="project" value="UniProtKB-KW"/>
</dbReference>
<evidence type="ECO:0000256" key="11">
    <source>
        <dbReference type="ARBA" id="ARBA00048954"/>
    </source>
</evidence>
<dbReference type="KEGG" id="psi:S70_18740"/>
<dbReference type="GO" id="GO:0005524">
    <property type="term" value="F:ATP binding"/>
    <property type="evidence" value="ECO:0007669"/>
    <property type="project" value="UniProtKB-KW"/>
</dbReference>
<dbReference type="OrthoDB" id="6472549at2"/>
<keyword evidence="8" id="KW-0238">DNA-binding</keyword>
<reference evidence="14 15" key="1">
    <citation type="journal article" date="2012" name="J. Bacteriol.">
        <title>Complete Genome Sequence of Providencia stuartii Clinical Isolate MRSN 2154.</title>
        <authorList>
            <person name="Clifford R.J."/>
            <person name="Hang J."/>
            <person name="Riley M.C."/>
            <person name="Onmus-Leone F."/>
            <person name="Kuschner R.A."/>
            <person name="Lesho E.P."/>
            <person name="Waterman P.E."/>
        </authorList>
    </citation>
    <scope>NUCLEOTIDE SEQUENCE [LARGE SCALE GENOMIC DNA]</scope>
    <source>
        <strain evidence="14 15">MRSN 2154</strain>
    </source>
</reference>
<dbReference type="CDD" id="cd00984">
    <property type="entry name" value="DnaB_C"/>
    <property type="match status" value="1"/>
</dbReference>
<dbReference type="Gene3D" id="1.10.860.10">
    <property type="entry name" value="DNAb Helicase, Chain A"/>
    <property type="match status" value="1"/>
</dbReference>
<dbReference type="PATRIC" id="fig|1157951.4.peg.3762"/>
<dbReference type="GO" id="GO:0003677">
    <property type="term" value="F:DNA binding"/>
    <property type="evidence" value="ECO:0007669"/>
    <property type="project" value="UniProtKB-KW"/>
</dbReference>
<dbReference type="InterPro" id="IPR007693">
    <property type="entry name" value="DNA_helicase_DnaB-like_N"/>
</dbReference>
<feature type="domain" description="SF4 helicase" evidence="13">
    <location>
        <begin position="182"/>
        <end position="450"/>
    </location>
</feature>
<keyword evidence="3" id="KW-0235">DNA replication</keyword>
<dbReference type="InterPro" id="IPR016136">
    <property type="entry name" value="DNA_helicase_N/primase_C"/>
</dbReference>
<evidence type="ECO:0000256" key="6">
    <source>
        <dbReference type="ARBA" id="ARBA00022806"/>
    </source>
</evidence>
<evidence type="ECO:0000259" key="13">
    <source>
        <dbReference type="PROSITE" id="PS51199"/>
    </source>
</evidence>
<dbReference type="AlphaFoldDB" id="A0A140NPY5"/>
<evidence type="ECO:0000256" key="9">
    <source>
        <dbReference type="ARBA" id="ARBA00023235"/>
    </source>
</evidence>
<feature type="region of interest" description="Disordered" evidence="12">
    <location>
        <begin position="453"/>
        <end position="472"/>
    </location>
</feature>
<keyword evidence="4" id="KW-0547">Nucleotide-binding</keyword>
<dbReference type="InterPro" id="IPR036185">
    <property type="entry name" value="DNA_heli_DnaB-like_N_sf"/>
</dbReference>
<dbReference type="InterPro" id="IPR027417">
    <property type="entry name" value="P-loop_NTPase"/>
</dbReference>
<comment type="similarity">
    <text evidence="1">Belongs to the helicase family. DnaB subfamily.</text>
</comment>
<evidence type="ECO:0000256" key="8">
    <source>
        <dbReference type="ARBA" id="ARBA00023125"/>
    </source>
</evidence>
<dbReference type="Pfam" id="PF03796">
    <property type="entry name" value="DnaB_C"/>
    <property type="match status" value="1"/>
</dbReference>
<dbReference type="InterPro" id="IPR007694">
    <property type="entry name" value="DNA_helicase_DnaB-like_C"/>
</dbReference>
<dbReference type="EMBL" id="CP003488">
    <property type="protein sequence ID" value="AFH95549.1"/>
    <property type="molecule type" value="Genomic_DNA"/>
</dbReference>
<dbReference type="EC" id="5.6.2.3" evidence="10"/>
<evidence type="ECO:0000256" key="1">
    <source>
        <dbReference type="ARBA" id="ARBA00008428"/>
    </source>
</evidence>
<dbReference type="Proteomes" id="UP000005012">
    <property type="component" value="Chromosome"/>
</dbReference>
<keyword evidence="6 14" id="KW-0347">Helicase</keyword>
<dbReference type="GO" id="GO:1990077">
    <property type="term" value="C:primosome complex"/>
    <property type="evidence" value="ECO:0007669"/>
    <property type="project" value="UniProtKB-KW"/>
</dbReference>
<dbReference type="Pfam" id="PF00772">
    <property type="entry name" value="DnaB"/>
    <property type="match status" value="1"/>
</dbReference>
<evidence type="ECO:0000256" key="10">
    <source>
        <dbReference type="ARBA" id="ARBA00044969"/>
    </source>
</evidence>
<evidence type="ECO:0000256" key="12">
    <source>
        <dbReference type="SAM" id="MobiDB-lite"/>
    </source>
</evidence>
<gene>
    <name evidence="14" type="ordered locus">S70_18740</name>
</gene>
<comment type="catalytic activity">
    <reaction evidence="11">
        <text>ATP + H2O = ADP + phosphate + H(+)</text>
        <dbReference type="Rhea" id="RHEA:13065"/>
        <dbReference type="ChEBI" id="CHEBI:15377"/>
        <dbReference type="ChEBI" id="CHEBI:15378"/>
        <dbReference type="ChEBI" id="CHEBI:30616"/>
        <dbReference type="ChEBI" id="CHEBI:43474"/>
        <dbReference type="ChEBI" id="CHEBI:456216"/>
        <dbReference type="EC" id="5.6.2.3"/>
    </reaction>
</comment>
<keyword evidence="9" id="KW-0413">Isomerase</keyword>
<evidence type="ECO:0000256" key="4">
    <source>
        <dbReference type="ARBA" id="ARBA00022741"/>
    </source>
</evidence>
<keyword evidence="5" id="KW-0378">Hydrolase</keyword>
<evidence type="ECO:0000256" key="7">
    <source>
        <dbReference type="ARBA" id="ARBA00022840"/>
    </source>
</evidence>
<evidence type="ECO:0000256" key="2">
    <source>
        <dbReference type="ARBA" id="ARBA00022515"/>
    </source>
</evidence>
<reference evidence="15" key="2">
    <citation type="submission" date="2012-04" db="EMBL/GenBank/DDBJ databases">
        <title>Complete genome sequence of Providencia stuartii clinical isolate MRSN 2154.</title>
        <authorList>
            <person name="Clifford R.J."/>
            <person name="Hang J."/>
            <person name="Riley M.C."/>
            <person name="Onmus-Leone F."/>
            <person name="Kuschner R.A."/>
            <person name="Lesho E.P."/>
            <person name="Waterman P.E."/>
        </authorList>
    </citation>
    <scope>NUCLEOTIDE SEQUENCE [LARGE SCALE GENOMIC DNA]</scope>
    <source>
        <strain evidence="15">MRSN 2154</strain>
    </source>
</reference>
<keyword evidence="2" id="KW-0639">Primosome</keyword>
<dbReference type="PROSITE" id="PS51199">
    <property type="entry name" value="SF4_HELICASE"/>
    <property type="match status" value="1"/>
</dbReference>